<dbReference type="GO" id="GO:0008081">
    <property type="term" value="F:phosphoric diester hydrolase activity"/>
    <property type="evidence" value="ECO:0007669"/>
    <property type="project" value="TreeGrafter"/>
</dbReference>
<dbReference type="Gene3D" id="3.20.20.150">
    <property type="entry name" value="Divalent-metal-dependent TIM barrel enzymes"/>
    <property type="match status" value="1"/>
</dbReference>
<dbReference type="InterPro" id="IPR001719">
    <property type="entry name" value="AP_endonuc_2"/>
</dbReference>
<dbReference type="InterPro" id="IPR013022">
    <property type="entry name" value="Xyl_isomerase-like_TIM-brl"/>
</dbReference>
<comment type="function">
    <text evidence="7">Endonuclease IV plays a role in DNA repair. It cleaves phosphodiester bonds at apurinic or apyrimidinic (AP) sites, generating a 3'-hydroxyl group and a 5'-terminal sugar phosphate.</text>
</comment>
<keyword evidence="6 7" id="KW-0234">DNA repair</keyword>
<dbReference type="InterPro" id="IPR036237">
    <property type="entry name" value="Xyl_isomerase-like_sf"/>
</dbReference>
<keyword evidence="5 7" id="KW-0862">Zinc</keyword>
<dbReference type="GO" id="GO:0003906">
    <property type="term" value="F:DNA-(apurinic or apyrimidinic site) endonuclease activity"/>
    <property type="evidence" value="ECO:0007669"/>
    <property type="project" value="TreeGrafter"/>
</dbReference>
<name>A0A369P1P3_9ACTN</name>
<evidence type="ECO:0000256" key="5">
    <source>
        <dbReference type="ARBA" id="ARBA00022833"/>
    </source>
</evidence>
<feature type="binding site" evidence="7">
    <location>
        <position position="224"/>
    </location>
    <ligand>
        <name>Zn(2+)</name>
        <dbReference type="ChEBI" id="CHEBI:29105"/>
        <label>3</label>
    </ligand>
</feature>
<organism evidence="8 9">
    <name type="scientific">Adlercreutzia equolifaciens subsp. celatus</name>
    <dbReference type="NCBI Taxonomy" id="394340"/>
    <lineage>
        <taxon>Bacteria</taxon>
        <taxon>Bacillati</taxon>
        <taxon>Actinomycetota</taxon>
        <taxon>Coriobacteriia</taxon>
        <taxon>Eggerthellales</taxon>
        <taxon>Eggerthellaceae</taxon>
        <taxon>Adlercreutzia</taxon>
    </lineage>
</organism>
<keyword evidence="4 7" id="KW-0378">Hydrolase</keyword>
<dbReference type="GO" id="GO:0008270">
    <property type="term" value="F:zinc ion binding"/>
    <property type="evidence" value="ECO:0007669"/>
    <property type="project" value="UniProtKB-UniRule"/>
</dbReference>
<dbReference type="GO" id="GO:0003677">
    <property type="term" value="F:DNA binding"/>
    <property type="evidence" value="ECO:0007669"/>
    <property type="project" value="InterPro"/>
</dbReference>
<evidence type="ECO:0000256" key="1">
    <source>
        <dbReference type="ARBA" id="ARBA00005340"/>
    </source>
</evidence>
<keyword evidence="2 7" id="KW-0479">Metal-binding</keyword>
<dbReference type="PROSITE" id="PS51432">
    <property type="entry name" value="AP_NUCLEASE_F2_4"/>
    <property type="match status" value="1"/>
</dbReference>
<feature type="binding site" evidence="7">
    <location>
        <position position="226"/>
    </location>
    <ligand>
        <name>Zn(2+)</name>
        <dbReference type="ChEBI" id="CHEBI:29105"/>
        <label>3</label>
    </ligand>
</feature>
<feature type="binding site" evidence="7">
    <location>
        <position position="176"/>
    </location>
    <ligand>
        <name>Zn(2+)</name>
        <dbReference type="ChEBI" id="CHEBI:29105"/>
        <label>2</label>
    </ligand>
</feature>
<dbReference type="InterPro" id="IPR018246">
    <property type="entry name" value="AP_endonuc_F2_Zn_BS"/>
</dbReference>
<evidence type="ECO:0000256" key="6">
    <source>
        <dbReference type="ARBA" id="ARBA00023204"/>
    </source>
</evidence>
<comment type="catalytic activity">
    <reaction evidence="7">
        <text>Endonucleolytic cleavage to 5'-phosphooligonucleotide end-products.</text>
        <dbReference type="EC" id="3.1.21.2"/>
    </reaction>
</comment>
<dbReference type="SUPFAM" id="SSF51658">
    <property type="entry name" value="Xylose isomerase-like"/>
    <property type="match status" value="1"/>
</dbReference>
<evidence type="ECO:0000256" key="2">
    <source>
        <dbReference type="ARBA" id="ARBA00022723"/>
    </source>
</evidence>
<accession>A0A369P1P3</accession>
<dbReference type="AlphaFoldDB" id="A0A369P1P3"/>
<keyword evidence="7" id="KW-0540">Nuclease</keyword>
<dbReference type="PANTHER" id="PTHR21445:SF0">
    <property type="entry name" value="APURINIC-APYRIMIDINIC ENDONUCLEASE"/>
    <property type="match status" value="1"/>
</dbReference>
<dbReference type="HAMAP" id="MF_00152">
    <property type="entry name" value="Nfo"/>
    <property type="match status" value="1"/>
</dbReference>
<dbReference type="SMART" id="SM00518">
    <property type="entry name" value="AP2Ec"/>
    <property type="match status" value="1"/>
</dbReference>
<dbReference type="PANTHER" id="PTHR21445">
    <property type="entry name" value="ENDONUCLEASE IV ENDODEOXYRIBONUCLEASE IV"/>
    <property type="match status" value="1"/>
</dbReference>
<gene>
    <name evidence="7" type="primary">nfo</name>
    <name evidence="8" type="ORF">C1850_03310</name>
</gene>
<evidence type="ECO:0000313" key="8">
    <source>
        <dbReference type="EMBL" id="RDC46031.1"/>
    </source>
</evidence>
<feature type="binding site" evidence="7">
    <location>
        <position position="211"/>
    </location>
    <ligand>
        <name>Zn(2+)</name>
        <dbReference type="ChEBI" id="CHEBI:29105"/>
        <label>2</label>
    </ligand>
</feature>
<evidence type="ECO:0000256" key="4">
    <source>
        <dbReference type="ARBA" id="ARBA00022801"/>
    </source>
</evidence>
<proteinExistence type="inferred from homology"/>
<evidence type="ECO:0000256" key="7">
    <source>
        <dbReference type="HAMAP-Rule" id="MF_00152"/>
    </source>
</evidence>
<dbReference type="NCBIfam" id="TIGR00587">
    <property type="entry name" value="nfo"/>
    <property type="match status" value="1"/>
</dbReference>
<evidence type="ECO:0000313" key="9">
    <source>
        <dbReference type="Proteomes" id="UP000253805"/>
    </source>
</evidence>
<comment type="caution">
    <text evidence="7">Lacks conserved residue(s) required for the propagation of feature annotation.</text>
</comment>
<sequence>MLTIGCHLSKRRGYLEMAKEAASINANTFQYFTRSPRGSEQAALDEKDVAAYLAFAKEHGIHDALAYAPYDADPATDKMNERDFALMVYSEDLARLAEVDGSLYLIRPGSRLNISVEEGLADVADALNKIITPSMKTCVLLDTMAGEGTQVGTSFEQLAAIIAKVEHPEHVGVCFDCAGVWAEGYDIVGDLDGVLEEFDRTIGLNKLKAVHLNDATHERGSHVDRHARIGEGKIGFDALAALVNHPKLAGVPFYLEEPDSTLVIYERDVARFQEAYKG</sequence>
<dbReference type="Pfam" id="PF01261">
    <property type="entry name" value="AP_endonuc_2"/>
    <property type="match status" value="1"/>
</dbReference>
<dbReference type="GO" id="GO:0008833">
    <property type="term" value="F:deoxyribonuclease IV (phage-T4-induced) activity"/>
    <property type="evidence" value="ECO:0007669"/>
    <property type="project" value="UniProtKB-UniRule"/>
</dbReference>
<protein>
    <recommendedName>
        <fullName evidence="7">Probable endonuclease 4</fullName>
        <ecNumber evidence="7">3.1.21.2</ecNumber>
    </recommendedName>
    <alternativeName>
        <fullName evidence="7">Endodeoxyribonuclease IV</fullName>
    </alternativeName>
    <alternativeName>
        <fullName evidence="7">Endonuclease IV</fullName>
    </alternativeName>
</protein>
<reference evidence="8 9" key="1">
    <citation type="journal article" date="2018" name="Elife">
        <title>Discovery and characterization of a prevalent human gut bacterial enzyme sufficient for the inactivation of a family of plant toxins.</title>
        <authorList>
            <person name="Koppel N."/>
            <person name="Bisanz J.E."/>
            <person name="Pandelia M.E."/>
            <person name="Turnbaugh P.J."/>
            <person name="Balskus E.P."/>
        </authorList>
    </citation>
    <scope>NUCLEOTIDE SEQUENCE [LARGE SCALE GENOMIC DNA]</scope>
    <source>
        <strain evidence="8 9">OB21 GAM 11</strain>
    </source>
</reference>
<comment type="caution">
    <text evidence="8">The sequence shown here is derived from an EMBL/GenBank/DDBJ whole genome shotgun (WGS) entry which is preliminary data.</text>
</comment>
<dbReference type="EMBL" id="PPUT01000005">
    <property type="protein sequence ID" value="RDC46031.1"/>
    <property type="molecule type" value="Genomic_DNA"/>
</dbReference>
<evidence type="ECO:0000256" key="3">
    <source>
        <dbReference type="ARBA" id="ARBA00022763"/>
    </source>
</evidence>
<keyword evidence="7 8" id="KW-0255">Endonuclease</keyword>
<keyword evidence="3 7" id="KW-0227">DNA damage</keyword>
<comment type="cofactor">
    <cofactor evidence="7">
        <name>Zn(2+)</name>
        <dbReference type="ChEBI" id="CHEBI:29105"/>
    </cofactor>
    <text evidence="7">Binds 3 Zn(2+) ions.</text>
</comment>
<dbReference type="RefSeq" id="WP_114540126.1">
    <property type="nucleotide sequence ID" value="NZ_DBGDPA010000045.1"/>
</dbReference>
<comment type="similarity">
    <text evidence="1 7">Belongs to the AP endonuclease 2 family.</text>
</comment>
<dbReference type="CDD" id="cd00019">
    <property type="entry name" value="AP2Ec"/>
    <property type="match status" value="1"/>
</dbReference>
<feature type="binding site" evidence="7">
    <location>
        <position position="256"/>
    </location>
    <ligand>
        <name>Zn(2+)</name>
        <dbReference type="ChEBI" id="CHEBI:29105"/>
        <label>2</label>
    </ligand>
</feature>
<dbReference type="GO" id="GO:0006284">
    <property type="term" value="P:base-excision repair"/>
    <property type="evidence" value="ECO:0007669"/>
    <property type="project" value="TreeGrafter"/>
</dbReference>
<dbReference type="Proteomes" id="UP000253805">
    <property type="component" value="Unassembled WGS sequence"/>
</dbReference>
<dbReference type="EC" id="3.1.21.2" evidence="7"/>
<dbReference type="PROSITE" id="PS00731">
    <property type="entry name" value="AP_NUCLEASE_F2_3"/>
    <property type="match status" value="1"/>
</dbReference>